<dbReference type="AlphaFoldDB" id="A0A939DEH7"/>
<evidence type="ECO:0000256" key="3">
    <source>
        <dbReference type="ARBA" id="ARBA00022475"/>
    </source>
</evidence>
<keyword evidence="5 7" id="KW-1133">Transmembrane helix</keyword>
<evidence type="ECO:0000256" key="7">
    <source>
        <dbReference type="SAM" id="Phobius"/>
    </source>
</evidence>
<evidence type="ECO:0000259" key="8">
    <source>
        <dbReference type="Pfam" id="PF02687"/>
    </source>
</evidence>
<organism evidence="9 10">
    <name type="scientific">Parahaliea mediterranea</name>
    <dbReference type="NCBI Taxonomy" id="651086"/>
    <lineage>
        <taxon>Bacteria</taxon>
        <taxon>Pseudomonadati</taxon>
        <taxon>Pseudomonadota</taxon>
        <taxon>Gammaproteobacteria</taxon>
        <taxon>Cellvibrionales</taxon>
        <taxon>Halieaceae</taxon>
        <taxon>Parahaliea</taxon>
    </lineage>
</organism>
<comment type="similarity">
    <text evidence="2">Belongs to the ABC-4 integral membrane protein family. LolC/E subfamily.</text>
</comment>
<comment type="caution">
    <text evidence="9">The sequence shown here is derived from an EMBL/GenBank/DDBJ whole genome shotgun (WGS) entry which is preliminary data.</text>
</comment>
<evidence type="ECO:0000256" key="2">
    <source>
        <dbReference type="ARBA" id="ARBA00005236"/>
    </source>
</evidence>
<dbReference type="Pfam" id="PF02687">
    <property type="entry name" value="FtsX"/>
    <property type="match status" value="1"/>
</dbReference>
<evidence type="ECO:0000256" key="6">
    <source>
        <dbReference type="ARBA" id="ARBA00023136"/>
    </source>
</evidence>
<dbReference type="PANTHER" id="PTHR30489">
    <property type="entry name" value="LIPOPROTEIN-RELEASING SYSTEM TRANSMEMBRANE PROTEIN LOLE"/>
    <property type="match status" value="1"/>
</dbReference>
<dbReference type="Proteomes" id="UP000664303">
    <property type="component" value="Unassembled WGS sequence"/>
</dbReference>
<keyword evidence="10" id="KW-1185">Reference proteome</keyword>
<evidence type="ECO:0000313" key="9">
    <source>
        <dbReference type="EMBL" id="MBN7796654.1"/>
    </source>
</evidence>
<sequence length="384" mass="40876">MVFCNALLVFLIAVQLDSYRMMIDNTLGAFTGHLQVQRAGYHEDQRMQQTVPAVAALADKVRRQPGVSAAAGRAMAYALASSEQRSFGILVTGVQPDAEPSVSTYPGLVSAGRYLDGSEAAEIVIGAVLARNLKLGLGDELTFLGSGRDGGIAAGVATVVGIVDSGIAEVDRGVAQIPLGYFQQTFFMGDSGHSVVARVDELDHTDAVVASLRRQLAADSELVVLDWDTLQPGLREAIQTDMISAWFMYAVLIVLVALSVLNTQLMSVLERTREFGVMLALGMRPGRLGRLVMLETLLMATLGLALGALVGAAVVYYFSVFGFSYPGMAEAAAKFNLPPRLYPQVSALAVFWGPVTVFAGALLASLYPALKLLRMEPVAAMRAV</sequence>
<comment type="subcellular location">
    <subcellularLocation>
        <location evidence="1">Cell membrane</location>
        <topology evidence="1">Multi-pass membrane protein</topology>
    </subcellularLocation>
</comment>
<dbReference type="PANTHER" id="PTHR30489:SF0">
    <property type="entry name" value="LIPOPROTEIN-RELEASING SYSTEM TRANSMEMBRANE PROTEIN LOLE"/>
    <property type="match status" value="1"/>
</dbReference>
<dbReference type="GO" id="GO:0044874">
    <property type="term" value="P:lipoprotein localization to outer membrane"/>
    <property type="evidence" value="ECO:0007669"/>
    <property type="project" value="TreeGrafter"/>
</dbReference>
<keyword evidence="6 7" id="KW-0472">Membrane</keyword>
<evidence type="ECO:0000256" key="1">
    <source>
        <dbReference type="ARBA" id="ARBA00004651"/>
    </source>
</evidence>
<dbReference type="InterPro" id="IPR051447">
    <property type="entry name" value="Lipoprotein-release_system"/>
</dbReference>
<dbReference type="GO" id="GO:0098797">
    <property type="term" value="C:plasma membrane protein complex"/>
    <property type="evidence" value="ECO:0007669"/>
    <property type="project" value="TreeGrafter"/>
</dbReference>
<name>A0A939DEH7_9GAMM</name>
<dbReference type="InterPro" id="IPR003838">
    <property type="entry name" value="ABC3_permease_C"/>
</dbReference>
<feature type="domain" description="ABC3 transporter permease C-terminal" evidence="8">
    <location>
        <begin position="247"/>
        <end position="377"/>
    </location>
</feature>
<keyword evidence="3" id="KW-1003">Cell membrane</keyword>
<feature type="transmembrane region" description="Helical" evidence="7">
    <location>
        <begin position="345"/>
        <end position="367"/>
    </location>
</feature>
<feature type="transmembrane region" description="Helical" evidence="7">
    <location>
        <begin position="246"/>
        <end position="270"/>
    </location>
</feature>
<accession>A0A939DEH7</accession>
<evidence type="ECO:0000313" key="10">
    <source>
        <dbReference type="Proteomes" id="UP000664303"/>
    </source>
</evidence>
<protein>
    <submittedName>
        <fullName evidence="9">ABC transporter permease</fullName>
    </submittedName>
</protein>
<evidence type="ECO:0000256" key="4">
    <source>
        <dbReference type="ARBA" id="ARBA00022692"/>
    </source>
</evidence>
<gene>
    <name evidence="9" type="ORF">JYP50_08635</name>
</gene>
<reference evidence="9" key="1">
    <citation type="submission" date="2021-02" db="EMBL/GenBank/DDBJ databases">
        <title>PHA producing bacteria isolated from coastal sediment in Guangdong, Shenzhen.</title>
        <authorList>
            <person name="Zheng W."/>
            <person name="Yu S."/>
            <person name="Huang Y."/>
        </authorList>
    </citation>
    <scope>NUCLEOTIDE SEQUENCE</scope>
    <source>
        <strain evidence="9">TN14-10</strain>
    </source>
</reference>
<keyword evidence="4 7" id="KW-0812">Transmembrane</keyword>
<proteinExistence type="inferred from homology"/>
<evidence type="ECO:0000256" key="5">
    <source>
        <dbReference type="ARBA" id="ARBA00022989"/>
    </source>
</evidence>
<dbReference type="EMBL" id="JAFKCZ010000005">
    <property type="protein sequence ID" value="MBN7796654.1"/>
    <property type="molecule type" value="Genomic_DNA"/>
</dbReference>
<feature type="transmembrane region" description="Helical" evidence="7">
    <location>
        <begin position="291"/>
        <end position="318"/>
    </location>
</feature>